<sequence>MRIWCGRPDSISIWTNVQFLSTFLSRTSTLLNAGLPEDEATYNPFATPGYRTIPIGCAIVNLSSLSEPFTSAR</sequence>
<evidence type="ECO:0000313" key="1">
    <source>
        <dbReference type="EMBL" id="MBX05228.1"/>
    </source>
</evidence>
<dbReference type="EMBL" id="GGEC01024746">
    <property type="protein sequence ID" value="MBX05230.1"/>
    <property type="molecule type" value="Transcribed_RNA"/>
</dbReference>
<proteinExistence type="predicted"/>
<name>A0A2P2KHP8_RHIMU</name>
<organism evidence="2">
    <name type="scientific">Rhizophora mucronata</name>
    <name type="common">Asiatic mangrove</name>
    <dbReference type="NCBI Taxonomy" id="61149"/>
    <lineage>
        <taxon>Eukaryota</taxon>
        <taxon>Viridiplantae</taxon>
        <taxon>Streptophyta</taxon>
        <taxon>Embryophyta</taxon>
        <taxon>Tracheophyta</taxon>
        <taxon>Spermatophyta</taxon>
        <taxon>Magnoliopsida</taxon>
        <taxon>eudicotyledons</taxon>
        <taxon>Gunneridae</taxon>
        <taxon>Pentapetalae</taxon>
        <taxon>rosids</taxon>
        <taxon>fabids</taxon>
        <taxon>Malpighiales</taxon>
        <taxon>Rhizophoraceae</taxon>
        <taxon>Rhizophora</taxon>
    </lineage>
</organism>
<protein>
    <submittedName>
        <fullName evidence="1">RNA pseudouridine synthase 5</fullName>
    </submittedName>
</protein>
<dbReference type="EMBL" id="GGEC01024744">
    <property type="protein sequence ID" value="MBX05228.1"/>
    <property type="molecule type" value="Transcribed_RNA"/>
</dbReference>
<reference evidence="2" key="1">
    <citation type="submission" date="2018-02" db="EMBL/GenBank/DDBJ databases">
        <title>Rhizophora mucronata_Transcriptome.</title>
        <authorList>
            <person name="Meera S.P."/>
            <person name="Sreeshan A."/>
            <person name="Augustine A."/>
        </authorList>
    </citation>
    <scope>NUCLEOTIDE SEQUENCE</scope>
    <source>
        <tissue evidence="2">Leaf</tissue>
    </source>
</reference>
<accession>A0A2P2KHP8</accession>
<dbReference type="EMBL" id="GGEC01024743">
    <property type="protein sequence ID" value="MBX05227.1"/>
    <property type="molecule type" value="Transcribed_RNA"/>
</dbReference>
<evidence type="ECO:0000313" key="2">
    <source>
        <dbReference type="EMBL" id="MBX05230.1"/>
    </source>
</evidence>
<dbReference type="AlphaFoldDB" id="A0A2P2KHP8"/>